<sequence length="120" mass="11902">MIRTSLLAGFATLALLSAPAMAQNITSLNNTAAGVGNVAVQNAFTKQKGGGFLGGPNIISMGNTAAGVGNLAVQNGTVLQKSPKVGPLGVPFGGGNQFQANNMAAGIGNFAKQNAFGIQK</sequence>
<organism evidence="2 3">
    <name type="scientific">Azospirillum rugosum</name>
    <dbReference type="NCBI Taxonomy" id="416170"/>
    <lineage>
        <taxon>Bacteria</taxon>
        <taxon>Pseudomonadati</taxon>
        <taxon>Pseudomonadota</taxon>
        <taxon>Alphaproteobacteria</taxon>
        <taxon>Rhodospirillales</taxon>
        <taxon>Azospirillaceae</taxon>
        <taxon>Azospirillum</taxon>
    </lineage>
</organism>
<keyword evidence="3" id="KW-1185">Reference proteome</keyword>
<feature type="signal peptide" evidence="1">
    <location>
        <begin position="1"/>
        <end position="22"/>
    </location>
</feature>
<reference evidence="2 3" key="1">
    <citation type="submission" date="2021-03" db="EMBL/GenBank/DDBJ databases">
        <title>Genomic Encyclopedia of Type Strains, Phase III (KMG-III): the genomes of soil and plant-associated and newly described type strains.</title>
        <authorList>
            <person name="Whitman W."/>
        </authorList>
    </citation>
    <scope>NUCLEOTIDE SEQUENCE [LARGE SCALE GENOMIC DNA]</scope>
    <source>
        <strain evidence="2 3">IMMIB AFH-6</strain>
    </source>
</reference>
<gene>
    <name evidence="2" type="ORF">J2851_000438</name>
</gene>
<feature type="chain" id="PRO_5046346784" evidence="1">
    <location>
        <begin position="23"/>
        <end position="120"/>
    </location>
</feature>
<evidence type="ECO:0000313" key="2">
    <source>
        <dbReference type="EMBL" id="MBP2290701.1"/>
    </source>
</evidence>
<accession>A0ABS4SDN8</accession>
<evidence type="ECO:0000256" key="1">
    <source>
        <dbReference type="SAM" id="SignalP"/>
    </source>
</evidence>
<proteinExistence type="predicted"/>
<comment type="caution">
    <text evidence="2">The sequence shown here is derived from an EMBL/GenBank/DDBJ whole genome shotgun (WGS) entry which is preliminary data.</text>
</comment>
<dbReference type="RefSeq" id="WP_209763101.1">
    <property type="nucleotide sequence ID" value="NZ_JAGINP010000001.1"/>
</dbReference>
<dbReference type="Proteomes" id="UP000781958">
    <property type="component" value="Unassembled WGS sequence"/>
</dbReference>
<name>A0ABS4SDN8_9PROT</name>
<dbReference type="EMBL" id="JAGINP010000001">
    <property type="protein sequence ID" value="MBP2290701.1"/>
    <property type="molecule type" value="Genomic_DNA"/>
</dbReference>
<keyword evidence="1" id="KW-0732">Signal</keyword>
<evidence type="ECO:0000313" key="3">
    <source>
        <dbReference type="Proteomes" id="UP000781958"/>
    </source>
</evidence>
<protein>
    <submittedName>
        <fullName evidence="2">Uncharacterized protein</fullName>
    </submittedName>
</protein>